<organism evidence="3 4">
    <name type="scientific">Leucocoprinus birnbaumii</name>
    <dbReference type="NCBI Taxonomy" id="56174"/>
    <lineage>
        <taxon>Eukaryota</taxon>
        <taxon>Fungi</taxon>
        <taxon>Dikarya</taxon>
        <taxon>Basidiomycota</taxon>
        <taxon>Agaricomycotina</taxon>
        <taxon>Agaricomycetes</taxon>
        <taxon>Agaricomycetidae</taxon>
        <taxon>Agaricales</taxon>
        <taxon>Agaricineae</taxon>
        <taxon>Agaricaceae</taxon>
        <taxon>Leucocoprinus</taxon>
    </lineage>
</organism>
<keyword evidence="1" id="KW-1133">Transmembrane helix</keyword>
<dbReference type="EMBL" id="JANIEX010001335">
    <property type="protein sequence ID" value="KAJ3559139.1"/>
    <property type="molecule type" value="Genomic_DNA"/>
</dbReference>
<feature type="domain" description="DUF7704" evidence="2">
    <location>
        <begin position="5"/>
        <end position="155"/>
    </location>
</feature>
<dbReference type="Pfam" id="PF24803">
    <property type="entry name" value="DUF7704"/>
    <property type="match status" value="1"/>
</dbReference>
<proteinExistence type="predicted"/>
<keyword evidence="1" id="KW-0812">Transmembrane</keyword>
<gene>
    <name evidence="3" type="ORF">NP233_g11341</name>
</gene>
<accession>A0AAD5VHK8</accession>
<dbReference type="Proteomes" id="UP001213000">
    <property type="component" value="Unassembled WGS sequence"/>
</dbReference>
<dbReference type="PANTHER" id="PTHR37019">
    <property type="entry name" value="CHROMOSOME 1, WHOLE GENOME SHOTGUN SEQUENCE"/>
    <property type="match status" value="1"/>
</dbReference>
<feature type="transmembrane region" description="Helical" evidence="1">
    <location>
        <begin position="12"/>
        <end position="36"/>
    </location>
</feature>
<protein>
    <recommendedName>
        <fullName evidence="2">DUF7704 domain-containing protein</fullName>
    </recommendedName>
</protein>
<evidence type="ECO:0000259" key="2">
    <source>
        <dbReference type="Pfam" id="PF24803"/>
    </source>
</evidence>
<keyword evidence="4" id="KW-1185">Reference proteome</keyword>
<evidence type="ECO:0000313" key="3">
    <source>
        <dbReference type="EMBL" id="KAJ3559139.1"/>
    </source>
</evidence>
<dbReference type="AlphaFoldDB" id="A0AAD5VHK8"/>
<sequence length="186" mass="20545">MPPTSAIPDFYYFWFAAYEPFLTMMGFIGTCIDPITTHNTQAPWPVGIVIPDALPPATIVTTIQLAHVCALVGVINCFTLTAVRKHLQDNLPAQEKVVQALFIPLVIGDVLHLAVTLWALGDQKFDFASWGPMLWTTNLLGLTLMIPRMAWHLGIGRYVDARDGPRIRRIVAPGGSVNKSEHIIKS</sequence>
<keyword evidence="1" id="KW-0472">Membrane</keyword>
<name>A0AAD5VHK8_9AGAR</name>
<evidence type="ECO:0000313" key="4">
    <source>
        <dbReference type="Proteomes" id="UP001213000"/>
    </source>
</evidence>
<reference evidence="3" key="1">
    <citation type="submission" date="2022-07" db="EMBL/GenBank/DDBJ databases">
        <title>Genome Sequence of Leucocoprinus birnbaumii.</title>
        <authorList>
            <person name="Buettner E."/>
        </authorList>
    </citation>
    <scope>NUCLEOTIDE SEQUENCE</scope>
    <source>
        <strain evidence="3">VT141</strain>
    </source>
</reference>
<feature type="transmembrane region" description="Helical" evidence="1">
    <location>
        <begin position="101"/>
        <end position="121"/>
    </location>
</feature>
<dbReference type="PANTHER" id="PTHR37019:SF2">
    <property type="entry name" value="EXPERA DOMAIN-CONTAINING PROTEIN"/>
    <property type="match status" value="1"/>
</dbReference>
<feature type="transmembrane region" description="Helical" evidence="1">
    <location>
        <begin position="127"/>
        <end position="147"/>
    </location>
</feature>
<dbReference type="InterPro" id="IPR056121">
    <property type="entry name" value="DUF7704"/>
</dbReference>
<comment type="caution">
    <text evidence="3">The sequence shown here is derived from an EMBL/GenBank/DDBJ whole genome shotgun (WGS) entry which is preliminary data.</text>
</comment>
<evidence type="ECO:0000256" key="1">
    <source>
        <dbReference type="SAM" id="Phobius"/>
    </source>
</evidence>